<dbReference type="InterPro" id="IPR046820">
    <property type="entry name" value="MmeI_TRD"/>
</dbReference>
<dbReference type="Proteomes" id="UP000470213">
    <property type="component" value="Unassembled WGS sequence"/>
</dbReference>
<gene>
    <name evidence="9" type="ORF">GTH32_18560</name>
</gene>
<dbReference type="InterPro" id="IPR029063">
    <property type="entry name" value="SAM-dependent_MTases_sf"/>
</dbReference>
<evidence type="ECO:0000256" key="5">
    <source>
        <dbReference type="ARBA" id="ARBA00047942"/>
    </source>
</evidence>
<dbReference type="SUPFAM" id="SSF53335">
    <property type="entry name" value="S-adenosyl-L-methionine-dependent methyltransferases"/>
    <property type="match status" value="1"/>
</dbReference>
<dbReference type="PANTHER" id="PTHR33841:SF1">
    <property type="entry name" value="DNA METHYLTRANSFERASE A"/>
    <property type="match status" value="1"/>
</dbReference>
<evidence type="ECO:0000256" key="2">
    <source>
        <dbReference type="ARBA" id="ARBA00022603"/>
    </source>
</evidence>
<dbReference type="Pfam" id="PF20466">
    <property type="entry name" value="MmeI_TRD"/>
    <property type="match status" value="1"/>
</dbReference>
<proteinExistence type="predicted"/>
<dbReference type="Pfam" id="PF20473">
    <property type="entry name" value="MmeI_Mtase"/>
    <property type="match status" value="1"/>
</dbReference>
<feature type="domain" description="MmeI-like DNA-methyltransferase" evidence="8">
    <location>
        <begin position="17"/>
        <end position="219"/>
    </location>
</feature>
<dbReference type="EMBL" id="JAAAWN010000046">
    <property type="protein sequence ID" value="NDV93176.1"/>
    <property type="molecule type" value="Genomic_DNA"/>
</dbReference>
<feature type="domain" description="MmeI-like target recognition" evidence="6">
    <location>
        <begin position="237"/>
        <end position="440"/>
    </location>
</feature>
<dbReference type="GO" id="GO:0009007">
    <property type="term" value="F:site-specific DNA-methyltransferase (adenine-specific) activity"/>
    <property type="evidence" value="ECO:0007669"/>
    <property type="project" value="UniProtKB-EC"/>
</dbReference>
<dbReference type="InterPro" id="IPR002052">
    <property type="entry name" value="DNA_methylase_N6_adenine_CS"/>
</dbReference>
<keyword evidence="3" id="KW-0808">Transferase</keyword>
<dbReference type="Pfam" id="PF20467">
    <property type="entry name" value="MmeI_C"/>
    <property type="match status" value="1"/>
</dbReference>
<feature type="domain" description="MmeI-like C-terminal" evidence="7">
    <location>
        <begin position="442"/>
        <end position="519"/>
    </location>
</feature>
<reference evidence="9 10" key="1">
    <citation type="submission" date="2020-01" db="EMBL/GenBank/DDBJ databases">
        <authorList>
            <person name="Chen J."/>
            <person name="Zhu S."/>
            <person name="Yang J."/>
        </authorList>
    </citation>
    <scope>NUCLEOTIDE SEQUENCE [LARGE SCALE GENOMIC DNA]</scope>
    <source>
        <strain evidence="9 10">345S023</strain>
    </source>
</reference>
<dbReference type="PROSITE" id="PS00092">
    <property type="entry name" value="N6_MTASE"/>
    <property type="match status" value="1"/>
</dbReference>
<comment type="catalytic activity">
    <reaction evidence="5">
        <text>a 2'-deoxyadenosine in DNA + S-adenosyl-L-methionine = an N(6)-methyl-2'-deoxyadenosine in DNA + S-adenosyl-L-homocysteine + H(+)</text>
        <dbReference type="Rhea" id="RHEA:15197"/>
        <dbReference type="Rhea" id="RHEA-COMP:12418"/>
        <dbReference type="Rhea" id="RHEA-COMP:12419"/>
        <dbReference type="ChEBI" id="CHEBI:15378"/>
        <dbReference type="ChEBI" id="CHEBI:57856"/>
        <dbReference type="ChEBI" id="CHEBI:59789"/>
        <dbReference type="ChEBI" id="CHEBI:90615"/>
        <dbReference type="ChEBI" id="CHEBI:90616"/>
        <dbReference type="EC" id="2.1.1.72"/>
    </reaction>
</comment>
<keyword evidence="4" id="KW-0949">S-adenosyl-L-methionine</keyword>
<evidence type="ECO:0000256" key="1">
    <source>
        <dbReference type="ARBA" id="ARBA00011900"/>
    </source>
</evidence>
<keyword evidence="10" id="KW-1185">Reference proteome</keyword>
<evidence type="ECO:0000259" key="7">
    <source>
        <dbReference type="Pfam" id="PF20467"/>
    </source>
</evidence>
<evidence type="ECO:0000259" key="8">
    <source>
        <dbReference type="Pfam" id="PF20473"/>
    </source>
</evidence>
<evidence type="ECO:0000256" key="3">
    <source>
        <dbReference type="ARBA" id="ARBA00022679"/>
    </source>
</evidence>
<accession>A0A7X5LPJ1</accession>
<name>A0A7X5LPJ1_9ALTE</name>
<dbReference type="PANTHER" id="PTHR33841">
    <property type="entry name" value="DNA METHYLTRANSFERASE YEEA-RELATED"/>
    <property type="match status" value="1"/>
</dbReference>
<dbReference type="AlphaFoldDB" id="A0A7X5LPJ1"/>
<evidence type="ECO:0000256" key="4">
    <source>
        <dbReference type="ARBA" id="ARBA00022691"/>
    </source>
</evidence>
<keyword evidence="2" id="KW-0489">Methyltransferase</keyword>
<dbReference type="Gene3D" id="3.40.50.150">
    <property type="entry name" value="Vaccinia Virus protein VP39"/>
    <property type="match status" value="1"/>
</dbReference>
<evidence type="ECO:0000313" key="9">
    <source>
        <dbReference type="EMBL" id="NDV93176.1"/>
    </source>
</evidence>
<dbReference type="GO" id="GO:0003676">
    <property type="term" value="F:nucleic acid binding"/>
    <property type="evidence" value="ECO:0007669"/>
    <property type="project" value="InterPro"/>
</dbReference>
<dbReference type="InterPro" id="IPR050953">
    <property type="entry name" value="N4_N6_ade-DNA_methylase"/>
</dbReference>
<sequence>MDALRDLEGGASLAFGFSSVISLSKFYGIEYADFAAETAKLALWIAEYQQNARFIAAFGAEIPALPLKDSANIVCGNALRIDWKVFCHIDSNESSDIYIVSNPPYLGSRNMEPSQKEDMKLVFKSYTNKFNSMDYVCAWFLRCAEFTNSEKIKFALVATNSICQGLHATLIWPILFDFGIEPFFAHKSFKWSNNAANKAGVTCVIIGFRKASSGKKYLFSGTNGEEVENINRYLANAEDVSVSAAKSSLSSFPEMLFGNMPRDGGGLILSPDEVDELLNEEPSLKQFIRGFLGSQEFIKGSKRFCLWFEEEQLNIAKSYKVLEPHLLKVTRSRLQSPAESTRNSASRPHRFTQIQSVARDHSIIIPSVTSERREYIPVGVLTEGEIISNLAFAIYDSPLFYVSILSSKLHICWVRAVCGQLETRIRYSNTLGWNTFPFPPISDEAKDKLDKSARRILLTREKYFPKTIAELYDPDDMPQELRSAHLENDKLVETIFCGREFENEDERLKALFEMYVELSEGKRNV</sequence>
<evidence type="ECO:0000259" key="6">
    <source>
        <dbReference type="Pfam" id="PF20466"/>
    </source>
</evidence>
<protein>
    <recommendedName>
        <fullName evidence="1">site-specific DNA-methyltransferase (adenine-specific)</fullName>
        <ecNumber evidence="1">2.1.1.72</ecNumber>
    </recommendedName>
</protein>
<dbReference type="GO" id="GO:0032259">
    <property type="term" value="P:methylation"/>
    <property type="evidence" value="ECO:0007669"/>
    <property type="project" value="UniProtKB-KW"/>
</dbReference>
<dbReference type="InterPro" id="IPR046818">
    <property type="entry name" value="MmeI_C"/>
</dbReference>
<dbReference type="EC" id="2.1.1.72" evidence="1"/>
<organism evidence="9 10">
    <name type="scientific">Alteromonas profundi</name>
    <dbReference type="NCBI Taxonomy" id="2696062"/>
    <lineage>
        <taxon>Bacteria</taxon>
        <taxon>Pseudomonadati</taxon>
        <taxon>Pseudomonadota</taxon>
        <taxon>Gammaproteobacteria</taxon>
        <taxon>Alteromonadales</taxon>
        <taxon>Alteromonadaceae</taxon>
        <taxon>Alteromonas/Salinimonas group</taxon>
        <taxon>Alteromonas</taxon>
    </lineage>
</organism>
<comment type="caution">
    <text evidence="9">The sequence shown here is derived from an EMBL/GenBank/DDBJ whole genome shotgun (WGS) entry which is preliminary data.</text>
</comment>
<dbReference type="InterPro" id="IPR046816">
    <property type="entry name" value="MmeI_Mtase"/>
</dbReference>
<evidence type="ECO:0000313" key="10">
    <source>
        <dbReference type="Proteomes" id="UP000470213"/>
    </source>
</evidence>